<reference evidence="2 3" key="1">
    <citation type="submission" date="2019-04" db="EMBL/GenBank/DDBJ databases">
        <title>Phreatobacter aquaticus sp. nov.</title>
        <authorList>
            <person name="Choi A."/>
            <person name="Baek K."/>
        </authorList>
    </citation>
    <scope>NUCLEOTIDE SEQUENCE [LARGE SCALE GENOMIC DNA]</scope>
    <source>
        <strain evidence="2 3">NMCR1094</strain>
    </source>
</reference>
<accession>A0A4D7QVF7</accession>
<dbReference type="Proteomes" id="UP000298588">
    <property type="component" value="Chromosome"/>
</dbReference>
<feature type="transmembrane region" description="Helical" evidence="1">
    <location>
        <begin position="82"/>
        <end position="106"/>
    </location>
</feature>
<gene>
    <name evidence="2" type="ORF">E8L99_20495</name>
</gene>
<feature type="transmembrane region" description="Helical" evidence="1">
    <location>
        <begin position="200"/>
        <end position="232"/>
    </location>
</feature>
<dbReference type="OrthoDB" id="8550083at2"/>
<name>A0A4D7QVF7_9HYPH</name>
<dbReference type="AlphaFoldDB" id="A0A4D7QVF7"/>
<keyword evidence="1" id="KW-0812">Transmembrane</keyword>
<organism evidence="2 3">
    <name type="scientific">Phreatobacter aquaticus</name>
    <dbReference type="NCBI Taxonomy" id="2570229"/>
    <lineage>
        <taxon>Bacteria</taxon>
        <taxon>Pseudomonadati</taxon>
        <taxon>Pseudomonadota</taxon>
        <taxon>Alphaproteobacteria</taxon>
        <taxon>Hyphomicrobiales</taxon>
        <taxon>Phreatobacteraceae</taxon>
        <taxon>Phreatobacter</taxon>
    </lineage>
</organism>
<dbReference type="InterPro" id="IPR010331">
    <property type="entry name" value="ExoD"/>
</dbReference>
<sequence length="233" mass="24614">MESAIRCWQARWRSSSDPAVRTGFQGAAVDGTDQSPSLKTSDVFLALKTLGEGDGIPLGQLTQALGDRAFGLLTLIFALPNIIPMIPGVSTISGVVIAVVGLQMLIGRKSLWLPEFVAAKSLPRAETASMIDRTIPWILRLESVAKPRALFMTHGVMRALLGAMFLLLGVILALPLSWIGNFPPGVALVVMSVGLLEEDGFLVAAGHVIGIFATLLVMTIVGGILAGAVWLFG</sequence>
<keyword evidence="3" id="KW-1185">Reference proteome</keyword>
<evidence type="ECO:0000313" key="2">
    <source>
        <dbReference type="EMBL" id="QCK87962.1"/>
    </source>
</evidence>
<evidence type="ECO:0000256" key="1">
    <source>
        <dbReference type="SAM" id="Phobius"/>
    </source>
</evidence>
<evidence type="ECO:0000313" key="3">
    <source>
        <dbReference type="Proteomes" id="UP000298588"/>
    </source>
</evidence>
<dbReference type="PIRSF" id="PIRSF033239">
    <property type="entry name" value="ExoD"/>
    <property type="match status" value="1"/>
</dbReference>
<feature type="transmembrane region" description="Helical" evidence="1">
    <location>
        <begin position="156"/>
        <end position="180"/>
    </location>
</feature>
<proteinExistence type="predicted"/>
<dbReference type="KEGG" id="paqt:E8L99_20495"/>
<protein>
    <submittedName>
        <fullName evidence="2">Exopolysaccharide biosynthesis protein</fullName>
    </submittedName>
</protein>
<keyword evidence="1" id="KW-1133">Transmembrane helix</keyword>
<dbReference type="PANTHER" id="PTHR41795:SF1">
    <property type="entry name" value="EXOPOLYSACCHARIDE SYNTHESIS PROTEIN"/>
    <property type="match status" value="1"/>
</dbReference>
<dbReference type="EMBL" id="CP039865">
    <property type="protein sequence ID" value="QCK87962.1"/>
    <property type="molecule type" value="Genomic_DNA"/>
</dbReference>
<keyword evidence="1" id="KW-0472">Membrane</keyword>
<dbReference type="PANTHER" id="PTHR41795">
    <property type="entry name" value="EXOPOLYSACCHARIDE SYNTHESIS PROTEIN"/>
    <property type="match status" value="1"/>
</dbReference>
<dbReference type="Pfam" id="PF06055">
    <property type="entry name" value="ExoD"/>
    <property type="match status" value="1"/>
</dbReference>